<dbReference type="Pfam" id="PF22890">
    <property type="entry name" value="TPR_EMC2"/>
    <property type="match status" value="1"/>
</dbReference>
<dbReference type="InterPro" id="IPR039856">
    <property type="entry name" value="EMC2-like"/>
</dbReference>
<keyword evidence="4" id="KW-0256">Endoplasmic reticulum</keyword>
<dbReference type="AlphaFoldDB" id="A0AAX4PMN8"/>
<dbReference type="PANTHER" id="PTHR12760">
    <property type="entry name" value="TETRATRICOPEPTIDE REPEAT PROTEIN"/>
    <property type="match status" value="1"/>
</dbReference>
<protein>
    <recommendedName>
        <fullName evidence="4">ER membrane protein complex subunit 2</fullName>
    </recommendedName>
</protein>
<dbReference type="SMART" id="SM00028">
    <property type="entry name" value="TPR"/>
    <property type="match status" value="2"/>
</dbReference>
<evidence type="ECO:0000256" key="3">
    <source>
        <dbReference type="PROSITE-ProRule" id="PRU00339"/>
    </source>
</evidence>
<keyword evidence="1" id="KW-0677">Repeat</keyword>
<feature type="domain" description="EMC2 TPR-like" evidence="5">
    <location>
        <begin position="111"/>
        <end position="217"/>
    </location>
</feature>
<evidence type="ECO:0000256" key="4">
    <source>
        <dbReference type="RuleBase" id="RU367091"/>
    </source>
</evidence>
<comment type="subunit">
    <text evidence="4">Component of the ER membrane protein complex (EMC).</text>
</comment>
<evidence type="ECO:0000256" key="2">
    <source>
        <dbReference type="ARBA" id="ARBA00022803"/>
    </source>
</evidence>
<dbReference type="Proteomes" id="UP001472866">
    <property type="component" value="Chromosome 18"/>
</dbReference>
<dbReference type="SUPFAM" id="SSF48452">
    <property type="entry name" value="TPR-like"/>
    <property type="match status" value="1"/>
</dbReference>
<dbReference type="InterPro" id="IPR011990">
    <property type="entry name" value="TPR-like_helical_dom_sf"/>
</dbReference>
<keyword evidence="2 3" id="KW-0802">TPR repeat</keyword>
<comment type="similarity">
    <text evidence="4">Belongs to the EMC2 family.</text>
</comment>
<evidence type="ECO:0000259" key="5">
    <source>
        <dbReference type="Pfam" id="PF22890"/>
    </source>
</evidence>
<evidence type="ECO:0000313" key="6">
    <source>
        <dbReference type="EMBL" id="WZN67157.1"/>
    </source>
</evidence>
<keyword evidence="7" id="KW-1185">Reference proteome</keyword>
<dbReference type="InterPro" id="IPR055217">
    <property type="entry name" value="TPR_EMC2"/>
</dbReference>
<comment type="subcellular location">
    <subcellularLocation>
        <location evidence="4">Endoplasmic reticulum membrane</location>
        <topology evidence="4">Peripheral membrane protein</topology>
        <orientation evidence="4">Cytoplasmic side</orientation>
    </subcellularLocation>
</comment>
<dbReference type="EMBL" id="CP151518">
    <property type="protein sequence ID" value="WZN67157.1"/>
    <property type="molecule type" value="Genomic_DNA"/>
</dbReference>
<gene>
    <name evidence="6" type="ORF">HKI87_18g87290</name>
</gene>
<keyword evidence="4" id="KW-0472">Membrane</keyword>
<comment type="function">
    <text evidence="4">Part of the endoplasmic reticulum membrane protein complex (EMC) that enables the energy-independent insertion into endoplasmic reticulum membranes of newly synthesized membrane proteins.</text>
</comment>
<dbReference type="GO" id="GO:0072546">
    <property type="term" value="C:EMC complex"/>
    <property type="evidence" value="ECO:0007669"/>
    <property type="project" value="UniProtKB-UniRule"/>
</dbReference>
<organism evidence="6 7">
    <name type="scientific">Chloropicon roscoffensis</name>
    <dbReference type="NCBI Taxonomy" id="1461544"/>
    <lineage>
        <taxon>Eukaryota</taxon>
        <taxon>Viridiplantae</taxon>
        <taxon>Chlorophyta</taxon>
        <taxon>Chloropicophyceae</taxon>
        <taxon>Chloropicales</taxon>
        <taxon>Chloropicaceae</taxon>
        <taxon>Chloropicon</taxon>
    </lineage>
</organism>
<evidence type="ECO:0000313" key="7">
    <source>
        <dbReference type="Proteomes" id="UP001472866"/>
    </source>
</evidence>
<sequence>MGRLPSQRALAATLDRCENAGHGGHAPIDEVKELLRLCRDGKVRLPEQIARHGLRLIKSKEAKRKLNDSELWLINEQVCYALLDTGEIDEATMIVKALSKRFPKSSRVLVLQGALCECCGDYDKAEEVYKKILEENEAHQGAWKRLCCVAKGRGDEEKAVKTLKEYLDVFCTDAEAWEELASLYLSLSMQKQASFCYEECVLIQPQNPSYHLKYADSLYSLSTPSTLHLARQAVGYYSVVLDLTNGSSVHAKYGLLCCLDAIRSQGRGSSSRLTEDEQKLAAKCARELEADYQEKCPALLAHLRATGILPSGT</sequence>
<accession>A0AAX4PMN8</accession>
<dbReference type="InterPro" id="IPR019734">
    <property type="entry name" value="TPR_rpt"/>
</dbReference>
<dbReference type="Gene3D" id="1.25.40.10">
    <property type="entry name" value="Tetratricopeptide repeat domain"/>
    <property type="match status" value="1"/>
</dbReference>
<dbReference type="PROSITE" id="PS50005">
    <property type="entry name" value="TPR"/>
    <property type="match status" value="1"/>
</dbReference>
<proteinExistence type="inferred from homology"/>
<reference evidence="6 7" key="1">
    <citation type="submission" date="2024-03" db="EMBL/GenBank/DDBJ databases">
        <title>Complete genome sequence of the green alga Chloropicon roscoffensis RCC1871.</title>
        <authorList>
            <person name="Lemieux C."/>
            <person name="Pombert J.-F."/>
            <person name="Otis C."/>
            <person name="Turmel M."/>
        </authorList>
    </citation>
    <scope>NUCLEOTIDE SEQUENCE [LARGE SCALE GENOMIC DNA]</scope>
    <source>
        <strain evidence="6 7">RCC1871</strain>
    </source>
</reference>
<evidence type="ECO:0000256" key="1">
    <source>
        <dbReference type="ARBA" id="ARBA00022737"/>
    </source>
</evidence>
<feature type="repeat" description="TPR" evidence="3">
    <location>
        <begin position="174"/>
        <end position="207"/>
    </location>
</feature>
<name>A0AAX4PMN8_9CHLO</name>